<evidence type="ECO:0000313" key="4">
    <source>
        <dbReference type="Proteomes" id="UP001367508"/>
    </source>
</evidence>
<proteinExistence type="inferred from homology"/>
<evidence type="ECO:0000313" key="3">
    <source>
        <dbReference type="EMBL" id="KAK7351125.1"/>
    </source>
</evidence>
<dbReference type="FunFam" id="3.90.960.10:FF:000005">
    <property type="entry name" value="Putative prolyl-tRNA synthetase"/>
    <property type="match status" value="1"/>
</dbReference>
<reference evidence="3 4" key="1">
    <citation type="submission" date="2024-01" db="EMBL/GenBank/DDBJ databases">
        <title>The genomes of 5 underutilized Papilionoideae crops provide insights into root nodulation and disease resistanc.</title>
        <authorList>
            <person name="Jiang F."/>
        </authorList>
    </citation>
    <scope>NUCLEOTIDE SEQUENCE [LARGE SCALE GENOMIC DNA]</scope>
    <source>
        <strain evidence="3">LVBAO_FW01</strain>
        <tissue evidence="3">Leaves</tissue>
    </source>
</reference>
<accession>A0AAN9QUP1</accession>
<dbReference type="InterPro" id="IPR040285">
    <property type="entry name" value="ProX/PRXD1"/>
</dbReference>
<dbReference type="PANTHER" id="PTHR31423:SF3">
    <property type="entry name" value="PROLYL-TRNA SYNTHETASE ASSOCIATED DOMAIN-CONTAINING PROTEIN 1-RELATED"/>
    <property type="match status" value="1"/>
</dbReference>
<dbReference type="InterPro" id="IPR007214">
    <property type="entry name" value="YbaK/aa-tRNA-synth-assoc-dom"/>
</dbReference>
<comment type="caution">
    <text evidence="3">The sequence shown here is derived from an EMBL/GenBank/DDBJ whole genome shotgun (WGS) entry which is preliminary data.</text>
</comment>
<dbReference type="GO" id="GO:0002161">
    <property type="term" value="F:aminoacyl-tRNA deacylase activity"/>
    <property type="evidence" value="ECO:0007669"/>
    <property type="project" value="InterPro"/>
</dbReference>
<dbReference type="SUPFAM" id="SSF55826">
    <property type="entry name" value="YbaK/ProRS associated domain"/>
    <property type="match status" value="1"/>
</dbReference>
<evidence type="ECO:0000256" key="1">
    <source>
        <dbReference type="ARBA" id="ARBA00010201"/>
    </source>
</evidence>
<feature type="domain" description="YbaK/aminoacyl-tRNA synthetase-associated" evidence="2">
    <location>
        <begin position="142"/>
        <end position="269"/>
    </location>
</feature>
<gene>
    <name evidence="3" type="ORF">VNO77_10346</name>
</gene>
<protein>
    <recommendedName>
        <fullName evidence="2">YbaK/aminoacyl-tRNA synthetase-associated domain-containing protein</fullName>
    </recommendedName>
</protein>
<dbReference type="PANTHER" id="PTHR31423">
    <property type="entry name" value="YBAK DOMAIN-CONTAINING PROTEIN"/>
    <property type="match status" value="1"/>
</dbReference>
<dbReference type="Pfam" id="PF04073">
    <property type="entry name" value="tRNA_edit"/>
    <property type="match status" value="1"/>
</dbReference>
<dbReference type="InterPro" id="IPR036754">
    <property type="entry name" value="YbaK/aa-tRNA-synt-asso_dom_sf"/>
</dbReference>
<comment type="similarity">
    <text evidence="1">Belongs to the PRORSD1 family.</text>
</comment>
<dbReference type="EMBL" id="JAYMYQ010000002">
    <property type="protein sequence ID" value="KAK7351125.1"/>
    <property type="molecule type" value="Genomic_DNA"/>
</dbReference>
<sequence>MLQSVMGIGNKSWLVSILCKNGKDRLVRNEPYCIAPELKNAEDLPLPLTDLTIQSGTFWAIENLRAPWLVGKLENRKYSNELRHRYQSQTHRTVLSRVLLVLLSDCNRFRYNSTISPLMGLSKEQLLARLKELQIQFSQYEHPVVLTVESQAQHVGHLGGGLSKNLFLKDKKNRFYIVSALAETRVDLKVLSQRLGLGKGGLRMAPEEALGEILQVPLGCVTPFALVNESARDVSLLLDQGFKTQKHCFFHPLSNDMSISLTTHDLDKFLKSIGRNPSYVDLEANPTVGKDQPPDLAVLVPSGSIVLPEQPEKHSSSQVPKDVNYVSVDNRTNTVSAKVVKASVGGKSTKGPPVKNVRSSGSFADAGQFVEEILQKTSELLLSEIKEENIRLHREQLGAVVYDKLQKNLSSDFKNLAMIFKNTSYTEGFHAGTRSQPPRL</sequence>
<evidence type="ECO:0000259" key="2">
    <source>
        <dbReference type="Pfam" id="PF04073"/>
    </source>
</evidence>
<dbReference type="Proteomes" id="UP001367508">
    <property type="component" value="Unassembled WGS sequence"/>
</dbReference>
<dbReference type="AlphaFoldDB" id="A0AAN9QUP1"/>
<dbReference type="Gene3D" id="3.90.960.10">
    <property type="entry name" value="YbaK/aminoacyl-tRNA synthetase-associated domain"/>
    <property type="match status" value="1"/>
</dbReference>
<organism evidence="3 4">
    <name type="scientific">Canavalia gladiata</name>
    <name type="common">Sword bean</name>
    <name type="synonym">Dolichos gladiatus</name>
    <dbReference type="NCBI Taxonomy" id="3824"/>
    <lineage>
        <taxon>Eukaryota</taxon>
        <taxon>Viridiplantae</taxon>
        <taxon>Streptophyta</taxon>
        <taxon>Embryophyta</taxon>
        <taxon>Tracheophyta</taxon>
        <taxon>Spermatophyta</taxon>
        <taxon>Magnoliopsida</taxon>
        <taxon>eudicotyledons</taxon>
        <taxon>Gunneridae</taxon>
        <taxon>Pentapetalae</taxon>
        <taxon>rosids</taxon>
        <taxon>fabids</taxon>
        <taxon>Fabales</taxon>
        <taxon>Fabaceae</taxon>
        <taxon>Papilionoideae</taxon>
        <taxon>50 kb inversion clade</taxon>
        <taxon>NPAAA clade</taxon>
        <taxon>indigoferoid/millettioid clade</taxon>
        <taxon>Phaseoleae</taxon>
        <taxon>Canavalia</taxon>
    </lineage>
</organism>
<dbReference type="CDD" id="cd04335">
    <property type="entry name" value="PrdX_deacylase"/>
    <property type="match status" value="1"/>
</dbReference>
<name>A0AAN9QUP1_CANGL</name>
<keyword evidence="4" id="KW-1185">Reference proteome</keyword>